<accession>A0A382DCR4</accession>
<feature type="non-terminal residue" evidence="1">
    <location>
        <position position="32"/>
    </location>
</feature>
<dbReference type="AlphaFoldDB" id="A0A382DCR4"/>
<evidence type="ECO:0000313" key="1">
    <source>
        <dbReference type="EMBL" id="SVB36055.1"/>
    </source>
</evidence>
<protein>
    <submittedName>
        <fullName evidence="1">Uncharacterized protein</fullName>
    </submittedName>
</protein>
<proteinExistence type="predicted"/>
<organism evidence="1">
    <name type="scientific">marine metagenome</name>
    <dbReference type="NCBI Taxonomy" id="408172"/>
    <lineage>
        <taxon>unclassified sequences</taxon>
        <taxon>metagenomes</taxon>
        <taxon>ecological metagenomes</taxon>
    </lineage>
</organism>
<reference evidence="1" key="1">
    <citation type="submission" date="2018-05" db="EMBL/GenBank/DDBJ databases">
        <authorList>
            <person name="Lanie J.A."/>
            <person name="Ng W.-L."/>
            <person name="Kazmierczak K.M."/>
            <person name="Andrzejewski T.M."/>
            <person name="Davidsen T.M."/>
            <person name="Wayne K.J."/>
            <person name="Tettelin H."/>
            <person name="Glass J.I."/>
            <person name="Rusch D."/>
            <person name="Podicherti R."/>
            <person name="Tsui H.-C.T."/>
            <person name="Winkler M.E."/>
        </authorList>
    </citation>
    <scope>NUCLEOTIDE SEQUENCE</scope>
</reference>
<name>A0A382DCR4_9ZZZZ</name>
<dbReference type="EMBL" id="UINC01038687">
    <property type="protein sequence ID" value="SVB36055.1"/>
    <property type="molecule type" value="Genomic_DNA"/>
</dbReference>
<sequence>MAHFWGSYQGPSKPGVLLLGFFFRCVEQQFSP</sequence>
<gene>
    <name evidence="1" type="ORF">METZ01_LOCUS188909</name>
</gene>